<gene>
    <name evidence="8" type="ORF">Gferi_04495</name>
</gene>
<dbReference type="GO" id="GO:0009401">
    <property type="term" value="P:phosphoenolpyruvate-dependent sugar phosphotransferase system"/>
    <property type="evidence" value="ECO:0007669"/>
    <property type="project" value="UniProtKB-KW"/>
</dbReference>
<proteinExistence type="predicted"/>
<dbReference type="FunFam" id="3.40.930.10:FF:000009">
    <property type="entry name" value="PTS system, fructose specific IIABC component"/>
    <property type="match status" value="1"/>
</dbReference>
<organism evidence="8 9">
    <name type="scientific">Geosporobacter ferrireducens</name>
    <dbReference type="NCBI Taxonomy" id="1424294"/>
    <lineage>
        <taxon>Bacteria</taxon>
        <taxon>Bacillati</taxon>
        <taxon>Bacillota</taxon>
        <taxon>Clostridia</taxon>
        <taxon>Peptostreptococcales</taxon>
        <taxon>Thermotaleaceae</taxon>
        <taxon>Geosporobacter</taxon>
    </lineage>
</organism>
<dbReference type="Gene3D" id="3.40.930.10">
    <property type="entry name" value="Mannitol-specific EII, Chain A"/>
    <property type="match status" value="1"/>
</dbReference>
<dbReference type="OrthoDB" id="95460at2"/>
<evidence type="ECO:0000313" key="8">
    <source>
        <dbReference type="EMBL" id="AOT68879.1"/>
    </source>
</evidence>
<dbReference type="GO" id="GO:0008982">
    <property type="term" value="F:protein-N(PI)-phosphohistidine-sugar phosphotransferase activity"/>
    <property type="evidence" value="ECO:0007669"/>
    <property type="project" value="InterPro"/>
</dbReference>
<dbReference type="GO" id="GO:0005737">
    <property type="term" value="C:cytoplasm"/>
    <property type="evidence" value="ECO:0007669"/>
    <property type="project" value="UniProtKB-SubCell"/>
</dbReference>
<dbReference type="InterPro" id="IPR004715">
    <property type="entry name" value="PTS_IIA_fruc"/>
</dbReference>
<keyword evidence="5" id="KW-0808">Transferase</keyword>
<dbReference type="InterPro" id="IPR051541">
    <property type="entry name" value="PTS_SugarTrans_NitroReg"/>
</dbReference>
<evidence type="ECO:0000256" key="5">
    <source>
        <dbReference type="ARBA" id="ARBA00022679"/>
    </source>
</evidence>
<reference evidence="8 9" key="1">
    <citation type="submission" date="2016-09" db="EMBL/GenBank/DDBJ databases">
        <title>Genomic analysis reveals versatility of anaerobic energy metabolism of Geosporobacter ferrireducens IRF9 of phylum Firmicutes.</title>
        <authorList>
            <person name="Kim S.-J."/>
        </authorList>
    </citation>
    <scope>NUCLEOTIDE SEQUENCE [LARGE SCALE GENOMIC DNA]</scope>
    <source>
        <strain evidence="8 9">IRF9</strain>
    </source>
</reference>
<dbReference type="EMBL" id="CP017269">
    <property type="protein sequence ID" value="AOT68879.1"/>
    <property type="molecule type" value="Genomic_DNA"/>
</dbReference>
<evidence type="ECO:0000256" key="3">
    <source>
        <dbReference type="ARBA" id="ARBA00022553"/>
    </source>
</evidence>
<evidence type="ECO:0000256" key="1">
    <source>
        <dbReference type="ARBA" id="ARBA00004496"/>
    </source>
</evidence>
<dbReference type="PANTHER" id="PTHR47738">
    <property type="entry name" value="PTS SYSTEM FRUCTOSE-LIKE EIIA COMPONENT-RELATED"/>
    <property type="match status" value="1"/>
</dbReference>
<accession>A0A1D8GD92</accession>
<name>A0A1D8GD92_9FIRM</name>
<dbReference type="PANTHER" id="PTHR47738:SF2">
    <property type="entry name" value="PTS SYSTEM FRUCTOSE-LIKE EIIA COMPONENT"/>
    <property type="match status" value="1"/>
</dbReference>
<comment type="subcellular location">
    <subcellularLocation>
        <location evidence="1">Cytoplasm</location>
    </subcellularLocation>
</comment>
<keyword evidence="4 8" id="KW-0762">Sugar transport</keyword>
<dbReference type="InterPro" id="IPR016152">
    <property type="entry name" value="PTrfase/Anion_transptr"/>
</dbReference>
<dbReference type="NCBIfam" id="TIGR00848">
    <property type="entry name" value="fruA"/>
    <property type="match status" value="1"/>
</dbReference>
<dbReference type="SUPFAM" id="SSF55804">
    <property type="entry name" value="Phoshotransferase/anion transport protein"/>
    <property type="match status" value="1"/>
</dbReference>
<dbReference type="Proteomes" id="UP000095743">
    <property type="component" value="Chromosome"/>
</dbReference>
<dbReference type="CDD" id="cd00211">
    <property type="entry name" value="PTS_IIA_fru"/>
    <property type="match status" value="1"/>
</dbReference>
<evidence type="ECO:0000256" key="4">
    <source>
        <dbReference type="ARBA" id="ARBA00022597"/>
    </source>
</evidence>
<dbReference type="RefSeq" id="WP_069974445.1">
    <property type="nucleotide sequence ID" value="NZ_CP017269.1"/>
</dbReference>
<keyword evidence="2" id="KW-0813">Transport</keyword>
<dbReference type="KEGG" id="gfe:Gferi_04495"/>
<protein>
    <submittedName>
        <fullName evidence="8">PTS sugar transporter</fullName>
    </submittedName>
</protein>
<dbReference type="InterPro" id="IPR002178">
    <property type="entry name" value="PTS_EIIA_type-2_dom"/>
</dbReference>
<sequence length="148" mass="16869">MNDLITKEMILLDLDVNTKGEVIEKLAQVLQVHDRLHDFGGFIDQVHKREETFPTSLGYNFAIPHGKCNAVKTAALAFARLNKEVQWSDEEKAKYVFLIAVSEQEAGDTHLKILAQLSRSIMREEFREKLEASTSVHDIINLLSFQTQ</sequence>
<dbReference type="GO" id="GO:0016020">
    <property type="term" value="C:membrane"/>
    <property type="evidence" value="ECO:0007669"/>
    <property type="project" value="InterPro"/>
</dbReference>
<evidence type="ECO:0000259" key="7">
    <source>
        <dbReference type="PROSITE" id="PS51094"/>
    </source>
</evidence>
<dbReference type="PROSITE" id="PS51094">
    <property type="entry name" value="PTS_EIIA_TYPE_2"/>
    <property type="match status" value="1"/>
</dbReference>
<keyword evidence="6" id="KW-0598">Phosphotransferase system</keyword>
<dbReference type="STRING" id="1424294.Gferi_04495"/>
<evidence type="ECO:0000256" key="2">
    <source>
        <dbReference type="ARBA" id="ARBA00022448"/>
    </source>
</evidence>
<evidence type="ECO:0000256" key="6">
    <source>
        <dbReference type="ARBA" id="ARBA00022683"/>
    </source>
</evidence>
<evidence type="ECO:0000313" key="9">
    <source>
        <dbReference type="Proteomes" id="UP000095743"/>
    </source>
</evidence>
<keyword evidence="3" id="KW-0597">Phosphoprotein</keyword>
<keyword evidence="9" id="KW-1185">Reference proteome</keyword>
<feature type="domain" description="PTS EIIA type-2" evidence="7">
    <location>
        <begin position="3"/>
        <end position="146"/>
    </location>
</feature>
<dbReference type="AlphaFoldDB" id="A0A1D8GD92"/>
<dbReference type="Pfam" id="PF00359">
    <property type="entry name" value="PTS_EIIA_2"/>
    <property type="match status" value="1"/>
</dbReference>